<organism evidence="1 2">
    <name type="scientific">Pinctada imbricata</name>
    <name type="common">Atlantic pearl-oyster</name>
    <name type="synonym">Pinctada martensii</name>
    <dbReference type="NCBI Taxonomy" id="66713"/>
    <lineage>
        <taxon>Eukaryota</taxon>
        <taxon>Metazoa</taxon>
        <taxon>Spiralia</taxon>
        <taxon>Lophotrochozoa</taxon>
        <taxon>Mollusca</taxon>
        <taxon>Bivalvia</taxon>
        <taxon>Autobranchia</taxon>
        <taxon>Pteriomorphia</taxon>
        <taxon>Pterioida</taxon>
        <taxon>Pterioidea</taxon>
        <taxon>Pteriidae</taxon>
        <taxon>Pinctada</taxon>
    </lineage>
</organism>
<reference evidence="1" key="1">
    <citation type="submission" date="2019-08" db="EMBL/GenBank/DDBJ databases">
        <title>The improved chromosome-level genome for the pearl oyster Pinctada fucata martensii using PacBio sequencing and Hi-C.</title>
        <authorList>
            <person name="Zheng Z."/>
        </authorList>
    </citation>
    <scope>NUCLEOTIDE SEQUENCE</scope>
    <source>
        <strain evidence="1">ZZ-2019</strain>
        <tissue evidence="1">Adductor muscle</tissue>
    </source>
</reference>
<dbReference type="EMBL" id="VSWD01000010">
    <property type="protein sequence ID" value="KAK3091429.1"/>
    <property type="molecule type" value="Genomic_DNA"/>
</dbReference>
<name>A0AA88Y2G8_PINIB</name>
<dbReference type="Gene3D" id="1.25.40.20">
    <property type="entry name" value="Ankyrin repeat-containing domain"/>
    <property type="match status" value="1"/>
</dbReference>
<comment type="caution">
    <text evidence="1">The sequence shown here is derived from an EMBL/GenBank/DDBJ whole genome shotgun (WGS) entry which is preliminary data.</text>
</comment>
<sequence>MDCMQHPSQQLHGNPSNSVIVSMYILMYRSESHVTMSLQYPINVYESVLADHRAKRIKNIADLSYTFAWPLLIEEIKLDLPLDRSLVNVCRLRREGPDSEPPKLYTPLHQAATGRASIEVFKELLELGASKTLKTAQGETAYDIGVRKNLDPEILKLIEVPEEIRKRESEIKLMEEGLHKAILGRSEDLIKKSGQQLPQLAYLYEFGSFWYPIPGMYGGFNIEATDEGVETSSWCRVVGGSGERHVIDKEGNVTLAESGFC</sequence>
<dbReference type="Proteomes" id="UP001186944">
    <property type="component" value="Unassembled WGS sequence"/>
</dbReference>
<protein>
    <submittedName>
        <fullName evidence="1">Uncharacterized protein</fullName>
    </submittedName>
</protein>
<evidence type="ECO:0000313" key="2">
    <source>
        <dbReference type="Proteomes" id="UP001186944"/>
    </source>
</evidence>
<gene>
    <name evidence="1" type="ORF">FSP39_019819</name>
</gene>
<dbReference type="InterPro" id="IPR036770">
    <property type="entry name" value="Ankyrin_rpt-contain_sf"/>
</dbReference>
<proteinExistence type="predicted"/>
<evidence type="ECO:0000313" key="1">
    <source>
        <dbReference type="EMBL" id="KAK3091429.1"/>
    </source>
</evidence>
<dbReference type="SUPFAM" id="SSF48403">
    <property type="entry name" value="Ankyrin repeat"/>
    <property type="match status" value="1"/>
</dbReference>
<keyword evidence="2" id="KW-1185">Reference proteome</keyword>
<accession>A0AA88Y2G8</accession>
<dbReference type="AlphaFoldDB" id="A0AA88Y2G8"/>